<gene>
    <name evidence="1" type="ORF">FSB_LOCUS60221</name>
</gene>
<evidence type="ECO:0000313" key="1">
    <source>
        <dbReference type="EMBL" id="SPD32339.1"/>
    </source>
</evidence>
<organism evidence="1">
    <name type="scientific">Fagus sylvatica</name>
    <name type="common">Beechnut</name>
    <dbReference type="NCBI Taxonomy" id="28930"/>
    <lineage>
        <taxon>Eukaryota</taxon>
        <taxon>Viridiplantae</taxon>
        <taxon>Streptophyta</taxon>
        <taxon>Embryophyta</taxon>
        <taxon>Tracheophyta</taxon>
        <taxon>Spermatophyta</taxon>
        <taxon>Magnoliopsida</taxon>
        <taxon>eudicotyledons</taxon>
        <taxon>Gunneridae</taxon>
        <taxon>Pentapetalae</taxon>
        <taxon>rosids</taxon>
        <taxon>fabids</taxon>
        <taxon>Fagales</taxon>
        <taxon>Fagaceae</taxon>
        <taxon>Fagus</taxon>
    </lineage>
</organism>
<dbReference type="EMBL" id="OIVN01006399">
    <property type="protein sequence ID" value="SPD32339.1"/>
    <property type="molecule type" value="Genomic_DNA"/>
</dbReference>
<reference evidence="1" key="1">
    <citation type="submission" date="2018-02" db="EMBL/GenBank/DDBJ databases">
        <authorList>
            <person name="Cohen D.B."/>
            <person name="Kent A.D."/>
        </authorList>
    </citation>
    <scope>NUCLEOTIDE SEQUENCE</scope>
</reference>
<proteinExistence type="predicted"/>
<dbReference type="AlphaFoldDB" id="A0A2N9J7A8"/>
<sequence>MEWSSISAWVERRSRLGCRSRLGVELDLGLGGALISAWGGAQSRPGWSADLGMGVGVVVIVWGGSCCGGDCVGDGWEKK</sequence>
<accession>A0A2N9J7A8</accession>
<protein>
    <submittedName>
        <fullName evidence="1">Uncharacterized protein</fullName>
    </submittedName>
</protein>
<name>A0A2N9J7A8_FAGSY</name>